<evidence type="ECO:0000313" key="2">
    <source>
        <dbReference type="EMBL" id="CAM02450.1"/>
    </source>
</evidence>
<gene>
    <name evidence="2" type="ordered locus">SACE_3174</name>
</gene>
<dbReference type="SUPFAM" id="SSF51735">
    <property type="entry name" value="NAD(P)-binding Rossmann-fold domains"/>
    <property type="match status" value="1"/>
</dbReference>
<dbReference type="HOGENOM" id="CLU_010194_44_5_11"/>
<dbReference type="InterPro" id="IPR052228">
    <property type="entry name" value="Sec_Metab_Biosynth_Oxidored"/>
</dbReference>
<keyword evidence="3" id="KW-1185">Reference proteome</keyword>
<keyword evidence="1" id="KW-0560">Oxidoreductase</keyword>
<protein>
    <submittedName>
        <fullName evidence="2">Oxidoreductase</fullName>
    </submittedName>
</protein>
<dbReference type="InterPro" id="IPR036291">
    <property type="entry name" value="NAD(P)-bd_dom_sf"/>
</dbReference>
<evidence type="ECO:0000256" key="1">
    <source>
        <dbReference type="ARBA" id="ARBA00023002"/>
    </source>
</evidence>
<dbReference type="Proteomes" id="UP000006728">
    <property type="component" value="Chromosome"/>
</dbReference>
<dbReference type="PANTHER" id="PTHR47534:SF3">
    <property type="entry name" value="ALCOHOL DEHYDROGENASE-LIKE C-TERMINAL DOMAIN-CONTAINING PROTEIN"/>
    <property type="match status" value="1"/>
</dbReference>
<organism evidence="2 3">
    <name type="scientific">Saccharopolyspora erythraea (strain ATCC 11635 / DSM 40517 / JCM 4748 / NBRC 13426 / NCIMB 8594 / NRRL 2338)</name>
    <dbReference type="NCBI Taxonomy" id="405948"/>
    <lineage>
        <taxon>Bacteria</taxon>
        <taxon>Bacillati</taxon>
        <taxon>Actinomycetota</taxon>
        <taxon>Actinomycetes</taxon>
        <taxon>Pseudonocardiales</taxon>
        <taxon>Pseudonocardiaceae</taxon>
        <taxon>Saccharopolyspora</taxon>
    </lineage>
</organism>
<dbReference type="STRING" id="405948.SACE_3174"/>
<dbReference type="eggNOG" id="COG1028">
    <property type="taxonomic scope" value="Bacteria"/>
</dbReference>
<reference evidence="2 3" key="1">
    <citation type="journal article" date="2007" name="Nat. Biotechnol.">
        <title>Complete genome sequence of the erythromycin-producing bacterium Saccharopolyspora erythraea NRRL23338.</title>
        <authorList>
            <person name="Oliynyk M."/>
            <person name="Samborskyy M."/>
            <person name="Lester J.B."/>
            <person name="Mironenko T."/>
            <person name="Scott N."/>
            <person name="Dickens S."/>
            <person name="Haydock S.F."/>
            <person name="Leadlay P.F."/>
        </authorList>
    </citation>
    <scope>NUCLEOTIDE SEQUENCE [LARGE SCALE GENOMIC DNA]</scope>
    <source>
        <strain evidence="3">ATCC 11635 / DSM 40517 / JCM 4748 / NBRC 13426 / NCIMB 8594 / NRRL 2338</strain>
    </source>
</reference>
<dbReference type="Pfam" id="PF00106">
    <property type="entry name" value="adh_short"/>
    <property type="match status" value="1"/>
</dbReference>
<dbReference type="AlphaFoldDB" id="A4FEH5"/>
<dbReference type="GO" id="GO:0016491">
    <property type="term" value="F:oxidoreductase activity"/>
    <property type="evidence" value="ECO:0007669"/>
    <property type="project" value="UniProtKB-KW"/>
</dbReference>
<dbReference type="EMBL" id="AM420293">
    <property type="protein sequence ID" value="CAM02450.1"/>
    <property type="molecule type" value="Genomic_DNA"/>
</dbReference>
<sequence>MITGGTDGMGRALAQIFLERGDQVVIVGRDERKGRDFLDAATGIGVRERATFIAADLSLVGENQRLVERIATDFPAVDALVLCARHYRATRLETGEGREHGFALFYLSRFVLSHGLLGNLEKAESPVVVNFCGPGADFGEIRWDDLELARDYHGNTAMVQGGKLNDLLGVAFAAHHPGARTRYVLYGPGMVSTSFSGEYDAESAAHVAYAKANGRSVADGIAPAVALVDSPPAEPLSAFNADTPVSLAGRSFDRSDAMRLHALTSELLRR</sequence>
<name>A4FEH5_SACEN</name>
<proteinExistence type="predicted"/>
<accession>A4FEH5</accession>
<dbReference type="Gene3D" id="3.40.50.720">
    <property type="entry name" value="NAD(P)-binding Rossmann-like Domain"/>
    <property type="match status" value="1"/>
</dbReference>
<dbReference type="PANTHER" id="PTHR47534">
    <property type="entry name" value="YALI0E05731P"/>
    <property type="match status" value="1"/>
</dbReference>
<evidence type="ECO:0000313" key="3">
    <source>
        <dbReference type="Proteomes" id="UP000006728"/>
    </source>
</evidence>
<dbReference type="InterPro" id="IPR002347">
    <property type="entry name" value="SDR_fam"/>
</dbReference>
<dbReference type="KEGG" id="sen:SACE_3174"/>